<proteinExistence type="predicted"/>
<gene>
    <name evidence="1" type="ORF">NC653_015153</name>
</gene>
<dbReference type="EMBL" id="JAQIZT010000005">
    <property type="protein sequence ID" value="KAJ6999223.1"/>
    <property type="molecule type" value="Genomic_DNA"/>
</dbReference>
<organism evidence="1 2">
    <name type="scientific">Populus alba x Populus x berolinensis</name>
    <dbReference type="NCBI Taxonomy" id="444605"/>
    <lineage>
        <taxon>Eukaryota</taxon>
        <taxon>Viridiplantae</taxon>
        <taxon>Streptophyta</taxon>
        <taxon>Embryophyta</taxon>
        <taxon>Tracheophyta</taxon>
        <taxon>Spermatophyta</taxon>
        <taxon>Magnoliopsida</taxon>
        <taxon>eudicotyledons</taxon>
        <taxon>Gunneridae</taxon>
        <taxon>Pentapetalae</taxon>
        <taxon>rosids</taxon>
        <taxon>fabids</taxon>
        <taxon>Malpighiales</taxon>
        <taxon>Salicaceae</taxon>
        <taxon>Saliceae</taxon>
        <taxon>Populus</taxon>
    </lineage>
</organism>
<dbReference type="Proteomes" id="UP001164929">
    <property type="component" value="Chromosome 5"/>
</dbReference>
<protein>
    <submittedName>
        <fullName evidence="1">Uncharacterized protein</fullName>
    </submittedName>
</protein>
<evidence type="ECO:0000313" key="2">
    <source>
        <dbReference type="Proteomes" id="UP001164929"/>
    </source>
</evidence>
<dbReference type="AlphaFoldDB" id="A0AAD6QZ70"/>
<sequence length="96" mass="10871">MRRVFHQTTFTAPAPQILAGTSPLEIFPFDSWHQKVNSRRFVECIITESNLVSLVCPSGCKGWPKANINTVMKKKAKQVGWQIFPNLSIKSQLVNQ</sequence>
<reference evidence="1" key="1">
    <citation type="journal article" date="2023" name="Mol. Ecol. Resour.">
        <title>Chromosome-level genome assembly of a triploid poplar Populus alba 'Berolinensis'.</title>
        <authorList>
            <person name="Chen S."/>
            <person name="Yu Y."/>
            <person name="Wang X."/>
            <person name="Wang S."/>
            <person name="Zhang T."/>
            <person name="Zhou Y."/>
            <person name="He R."/>
            <person name="Meng N."/>
            <person name="Wang Y."/>
            <person name="Liu W."/>
            <person name="Liu Z."/>
            <person name="Liu J."/>
            <person name="Guo Q."/>
            <person name="Huang H."/>
            <person name="Sederoff R.R."/>
            <person name="Wang G."/>
            <person name="Qu G."/>
            <person name="Chen S."/>
        </authorList>
    </citation>
    <scope>NUCLEOTIDE SEQUENCE</scope>
    <source>
        <strain evidence="1">SC-2020</strain>
    </source>
</reference>
<name>A0AAD6QZ70_9ROSI</name>
<accession>A0AAD6QZ70</accession>
<comment type="caution">
    <text evidence="1">The sequence shown here is derived from an EMBL/GenBank/DDBJ whole genome shotgun (WGS) entry which is preliminary data.</text>
</comment>
<keyword evidence="2" id="KW-1185">Reference proteome</keyword>
<evidence type="ECO:0000313" key="1">
    <source>
        <dbReference type="EMBL" id="KAJ6999223.1"/>
    </source>
</evidence>